<comment type="similarity">
    <text evidence="1">Belongs to the glycosyltransferase 2 family.</text>
</comment>
<dbReference type="Pfam" id="PF00535">
    <property type="entry name" value="Glycos_transf_2"/>
    <property type="match status" value="1"/>
</dbReference>
<sequence length="336" mass="38470">MDLSIIIVNYKSSRLILDCISTIVAQTTNISYEVIVVDNASGDDSEQQITSAYPFVQFLQTGYNAGFSRANNVGLRAAKGDHLLLLNPDTLILDHALDRCVQRFAQSDLIACGVQQLNADRTLQISGNYFMKGGLNHLLPLPYWGKVIRWVGYKMKTKVPNVQEASTEHHVDWISGAYLMVKRSSIEKAGYMDEDFFLYAEEVEWCSRLRKHGELAIYGDINIIHLQGETTGDAFDSDEKGYYGLYDRKGLQLMLSNHVRVRKQFGVLWYFILLLNYTFAIPVFFIGSLFENIFKGRNPFRYMPQVWGLTKNVCHLWGLTPTIVRNKPYFYNVLSR</sequence>
<accession>A0A6B9Z8F7</accession>
<evidence type="ECO:0000256" key="3">
    <source>
        <dbReference type="ARBA" id="ARBA00022679"/>
    </source>
</evidence>
<dbReference type="EMBL" id="CP048113">
    <property type="protein sequence ID" value="QHS58287.1"/>
    <property type="molecule type" value="Genomic_DNA"/>
</dbReference>
<proteinExistence type="inferred from homology"/>
<dbReference type="KEGG" id="chih:GWR21_01345"/>
<dbReference type="CDD" id="cd04186">
    <property type="entry name" value="GT_2_like_c"/>
    <property type="match status" value="1"/>
</dbReference>
<dbReference type="PANTHER" id="PTHR43179:SF12">
    <property type="entry name" value="GALACTOFURANOSYLTRANSFERASE GLFT2"/>
    <property type="match status" value="1"/>
</dbReference>
<dbReference type="SUPFAM" id="SSF53448">
    <property type="entry name" value="Nucleotide-diphospho-sugar transferases"/>
    <property type="match status" value="1"/>
</dbReference>
<dbReference type="RefSeq" id="WP_162329992.1">
    <property type="nucleotide sequence ID" value="NZ_CP048113.1"/>
</dbReference>
<keyword evidence="2" id="KW-0328">Glycosyltransferase</keyword>
<evidence type="ECO:0000256" key="4">
    <source>
        <dbReference type="SAM" id="Phobius"/>
    </source>
</evidence>
<organism evidence="6 7">
    <name type="scientific">Chitinophaga agri</name>
    <dbReference type="NCBI Taxonomy" id="2703787"/>
    <lineage>
        <taxon>Bacteria</taxon>
        <taxon>Pseudomonadati</taxon>
        <taxon>Bacteroidota</taxon>
        <taxon>Chitinophagia</taxon>
        <taxon>Chitinophagales</taxon>
        <taxon>Chitinophagaceae</taxon>
        <taxon>Chitinophaga</taxon>
    </lineage>
</organism>
<protein>
    <submittedName>
        <fullName evidence="6">Glycosyltransferase family 2 protein</fullName>
    </submittedName>
</protein>
<keyword evidence="4" id="KW-1133">Transmembrane helix</keyword>
<feature type="domain" description="Glycosyltransferase 2-like" evidence="5">
    <location>
        <begin position="4"/>
        <end position="129"/>
    </location>
</feature>
<keyword evidence="3 6" id="KW-0808">Transferase</keyword>
<evidence type="ECO:0000256" key="1">
    <source>
        <dbReference type="ARBA" id="ARBA00006739"/>
    </source>
</evidence>
<dbReference type="AlphaFoldDB" id="A0A6B9Z8F7"/>
<dbReference type="PANTHER" id="PTHR43179">
    <property type="entry name" value="RHAMNOSYLTRANSFERASE WBBL"/>
    <property type="match status" value="1"/>
</dbReference>
<feature type="transmembrane region" description="Helical" evidence="4">
    <location>
        <begin position="267"/>
        <end position="290"/>
    </location>
</feature>
<evidence type="ECO:0000313" key="6">
    <source>
        <dbReference type="EMBL" id="QHS58287.1"/>
    </source>
</evidence>
<dbReference type="InterPro" id="IPR029044">
    <property type="entry name" value="Nucleotide-diphossugar_trans"/>
</dbReference>
<dbReference type="Gene3D" id="3.90.550.10">
    <property type="entry name" value="Spore Coat Polysaccharide Biosynthesis Protein SpsA, Chain A"/>
    <property type="match status" value="1"/>
</dbReference>
<keyword evidence="4" id="KW-0472">Membrane</keyword>
<dbReference type="GO" id="GO:0016757">
    <property type="term" value="F:glycosyltransferase activity"/>
    <property type="evidence" value="ECO:0007669"/>
    <property type="project" value="UniProtKB-KW"/>
</dbReference>
<evidence type="ECO:0000259" key="5">
    <source>
        <dbReference type="Pfam" id="PF00535"/>
    </source>
</evidence>
<evidence type="ECO:0000256" key="2">
    <source>
        <dbReference type="ARBA" id="ARBA00022676"/>
    </source>
</evidence>
<name>A0A6B9Z8F7_9BACT</name>
<gene>
    <name evidence="6" type="ORF">GWR21_01345</name>
</gene>
<keyword evidence="4" id="KW-0812">Transmembrane</keyword>
<keyword evidence="7" id="KW-1185">Reference proteome</keyword>
<reference evidence="6 7" key="1">
    <citation type="submission" date="2020-01" db="EMBL/GenBank/DDBJ databases">
        <title>Complete genome sequence of Chitinophaga sp. H33E-04 isolated from quinoa roots.</title>
        <authorList>
            <person name="Weon H.-Y."/>
            <person name="Lee S.A."/>
        </authorList>
    </citation>
    <scope>NUCLEOTIDE SEQUENCE [LARGE SCALE GENOMIC DNA]</scope>
    <source>
        <strain evidence="6 7">H33E-04</strain>
    </source>
</reference>
<evidence type="ECO:0000313" key="7">
    <source>
        <dbReference type="Proteomes" id="UP000476411"/>
    </source>
</evidence>
<dbReference type="Proteomes" id="UP000476411">
    <property type="component" value="Chromosome"/>
</dbReference>
<dbReference type="InterPro" id="IPR001173">
    <property type="entry name" value="Glyco_trans_2-like"/>
</dbReference>